<feature type="transmembrane region" description="Helical" evidence="8">
    <location>
        <begin position="130"/>
        <end position="150"/>
    </location>
</feature>
<dbReference type="InterPro" id="IPR020846">
    <property type="entry name" value="MFS_dom"/>
</dbReference>
<feature type="region of interest" description="Disordered" evidence="7">
    <location>
        <begin position="1"/>
        <end position="31"/>
    </location>
</feature>
<feature type="transmembrane region" description="Helical" evidence="8">
    <location>
        <begin position="190"/>
        <end position="212"/>
    </location>
</feature>
<reference evidence="10 11" key="1">
    <citation type="journal article" date="2011" name="J. Bacteriol.">
        <title>Complete genome sequence of Burkholderia gladioli BSR3.</title>
        <authorList>
            <person name="Seo Y.S."/>
            <person name="Lim J."/>
            <person name="Choi B.S."/>
            <person name="Kim H."/>
            <person name="Goo E."/>
            <person name="Lee B."/>
            <person name="Lim J.S."/>
            <person name="Choi I.Y."/>
            <person name="Moon J.S."/>
            <person name="Kim J."/>
            <person name="Hwang I."/>
        </authorList>
    </citation>
    <scope>NUCLEOTIDE SEQUENCE [LARGE SCALE GENOMIC DNA]</scope>
    <source>
        <strain evidence="10 11">BSR3</strain>
    </source>
</reference>
<keyword evidence="2" id="KW-0813">Transport</keyword>
<dbReference type="InterPro" id="IPR011701">
    <property type="entry name" value="MFS"/>
</dbReference>
<dbReference type="PROSITE" id="PS50850">
    <property type="entry name" value="MFS"/>
    <property type="match status" value="1"/>
</dbReference>
<dbReference type="Gene3D" id="1.20.1250.20">
    <property type="entry name" value="MFS general substrate transporter like domains"/>
    <property type="match status" value="1"/>
</dbReference>
<protein>
    <submittedName>
        <fullName evidence="10">Major facilitator superfamily protein</fullName>
    </submittedName>
</protein>
<feature type="domain" description="Major facilitator superfamily (MFS) profile" evidence="9">
    <location>
        <begin position="39"/>
        <end position="484"/>
    </location>
</feature>
<evidence type="ECO:0000256" key="8">
    <source>
        <dbReference type="SAM" id="Phobius"/>
    </source>
</evidence>
<dbReference type="GO" id="GO:0022857">
    <property type="term" value="F:transmembrane transporter activity"/>
    <property type="evidence" value="ECO:0007669"/>
    <property type="project" value="InterPro"/>
</dbReference>
<accession>F2LIL1</accession>
<sequence length="492" mass="51881">MPERASRVGSTDTETPARAAASPARREPPERLDPSVWRIGAVATLGGLLAQLDATIVNVSLSSLAGVMRTSLSTIQWVTSAYLLALTLALPLSGWLVDRLGTKRVYLGCFAAFTLTSALCGLAWSAGSLIAFRVLQGVSGGLLAPMAQMTIARVAGKQMARVVGYTAVPVLFAPIVGPVLAGALLDYASWRWLFLMNLPIGLLGLALAVRFLPADVRGAEPRRLDWIGFALLSPSLALLLFGCERLARPEGIASIAAGAVMLAAFLWRARRIGQRALIDLALFRRRVFATASVTQFVWNGALFVGQMLVPLYLIDGVGRTPGEMGWLLAPTGLGMLVTYPAMGALTSRFGLRRVSASGALLALAATLPMIWMPLQGFQLGLLLVTQFLRGMGQSAIGVPTITAAYAAVPRESLPMATTALNIVQRLGGPVLTTLCTTLVAWRLAGVSALSSGAHAPAYAWGFAMLAAMYALLFVGAMNLPARSEDAAKPAAR</sequence>
<feature type="transmembrane region" description="Helical" evidence="8">
    <location>
        <begin position="391"/>
        <end position="408"/>
    </location>
</feature>
<dbReference type="PANTHER" id="PTHR42718">
    <property type="entry name" value="MAJOR FACILITATOR SUPERFAMILY MULTIDRUG TRANSPORTER MFSC"/>
    <property type="match status" value="1"/>
</dbReference>
<evidence type="ECO:0000256" key="6">
    <source>
        <dbReference type="ARBA" id="ARBA00023136"/>
    </source>
</evidence>
<dbReference type="PANTHER" id="PTHR42718:SF46">
    <property type="entry name" value="BLR6921 PROTEIN"/>
    <property type="match status" value="1"/>
</dbReference>
<keyword evidence="6 8" id="KW-0472">Membrane</keyword>
<keyword evidence="5 8" id="KW-1133">Transmembrane helix</keyword>
<keyword evidence="4 8" id="KW-0812">Transmembrane</keyword>
<dbReference type="Pfam" id="PF07690">
    <property type="entry name" value="MFS_1"/>
    <property type="match status" value="1"/>
</dbReference>
<feature type="transmembrane region" description="Helical" evidence="8">
    <location>
        <begin position="354"/>
        <end position="371"/>
    </location>
</feature>
<dbReference type="AlphaFoldDB" id="F2LIL1"/>
<feature type="transmembrane region" description="Helical" evidence="8">
    <location>
        <begin position="247"/>
        <end position="267"/>
    </location>
</feature>
<gene>
    <name evidence="10" type="ordered locus">bgla_2g03290</name>
</gene>
<feature type="transmembrane region" description="Helical" evidence="8">
    <location>
        <begin position="104"/>
        <end position="124"/>
    </location>
</feature>
<dbReference type="KEGG" id="bgd:bgla_2g03290"/>
<evidence type="ECO:0000313" key="10">
    <source>
        <dbReference type="EMBL" id="AEA62805.1"/>
    </source>
</evidence>
<feature type="transmembrane region" description="Helical" evidence="8">
    <location>
        <begin position="287"/>
        <end position="312"/>
    </location>
</feature>
<evidence type="ECO:0000259" key="9">
    <source>
        <dbReference type="PROSITE" id="PS50850"/>
    </source>
</evidence>
<keyword evidence="3" id="KW-1003">Cell membrane</keyword>
<feature type="transmembrane region" description="Helical" evidence="8">
    <location>
        <begin position="224"/>
        <end position="241"/>
    </location>
</feature>
<evidence type="ECO:0000256" key="1">
    <source>
        <dbReference type="ARBA" id="ARBA00004651"/>
    </source>
</evidence>
<proteinExistence type="predicted"/>
<comment type="subcellular location">
    <subcellularLocation>
        <location evidence="1">Cell membrane</location>
        <topology evidence="1">Multi-pass membrane protein</topology>
    </subcellularLocation>
</comment>
<evidence type="ECO:0000256" key="2">
    <source>
        <dbReference type="ARBA" id="ARBA00022448"/>
    </source>
</evidence>
<evidence type="ECO:0000256" key="5">
    <source>
        <dbReference type="ARBA" id="ARBA00022989"/>
    </source>
</evidence>
<dbReference type="SUPFAM" id="SSF103473">
    <property type="entry name" value="MFS general substrate transporter"/>
    <property type="match status" value="1"/>
</dbReference>
<dbReference type="Proteomes" id="UP000008316">
    <property type="component" value="Chromosome 2"/>
</dbReference>
<dbReference type="EMBL" id="CP002600">
    <property type="protein sequence ID" value="AEA62805.1"/>
    <property type="molecule type" value="Genomic_DNA"/>
</dbReference>
<evidence type="ECO:0000256" key="3">
    <source>
        <dbReference type="ARBA" id="ARBA00022475"/>
    </source>
</evidence>
<evidence type="ECO:0000256" key="7">
    <source>
        <dbReference type="SAM" id="MobiDB-lite"/>
    </source>
</evidence>
<evidence type="ECO:0000256" key="4">
    <source>
        <dbReference type="ARBA" id="ARBA00022692"/>
    </source>
</evidence>
<dbReference type="STRING" id="999541.bgla_2g03290"/>
<dbReference type="InterPro" id="IPR036259">
    <property type="entry name" value="MFS_trans_sf"/>
</dbReference>
<dbReference type="Gene3D" id="1.20.1720.10">
    <property type="entry name" value="Multidrug resistance protein D"/>
    <property type="match status" value="1"/>
</dbReference>
<dbReference type="GO" id="GO:0005886">
    <property type="term" value="C:plasma membrane"/>
    <property type="evidence" value="ECO:0007669"/>
    <property type="project" value="UniProtKB-SubCell"/>
</dbReference>
<feature type="transmembrane region" description="Helical" evidence="8">
    <location>
        <begin position="162"/>
        <end position="184"/>
    </location>
</feature>
<organism evidence="10 11">
    <name type="scientific">Burkholderia gladioli (strain BSR3)</name>
    <dbReference type="NCBI Taxonomy" id="999541"/>
    <lineage>
        <taxon>Bacteria</taxon>
        <taxon>Pseudomonadati</taxon>
        <taxon>Pseudomonadota</taxon>
        <taxon>Betaproteobacteria</taxon>
        <taxon>Burkholderiales</taxon>
        <taxon>Burkholderiaceae</taxon>
        <taxon>Burkholderia</taxon>
    </lineage>
</organism>
<feature type="transmembrane region" description="Helical" evidence="8">
    <location>
        <begin position="324"/>
        <end position="342"/>
    </location>
</feature>
<dbReference type="eggNOG" id="COG2814">
    <property type="taxonomic scope" value="Bacteria"/>
</dbReference>
<feature type="transmembrane region" description="Helical" evidence="8">
    <location>
        <begin position="457"/>
        <end position="479"/>
    </location>
</feature>
<feature type="transmembrane region" description="Helical" evidence="8">
    <location>
        <begin position="77"/>
        <end position="97"/>
    </location>
</feature>
<keyword evidence="11" id="KW-1185">Reference proteome</keyword>
<feature type="transmembrane region" description="Helical" evidence="8">
    <location>
        <begin position="429"/>
        <end position="451"/>
    </location>
</feature>
<dbReference type="HOGENOM" id="CLU_000960_28_0_4"/>
<dbReference type="NCBIfam" id="TIGR00711">
    <property type="entry name" value="efflux_EmrB"/>
    <property type="match status" value="1"/>
</dbReference>
<dbReference type="InterPro" id="IPR004638">
    <property type="entry name" value="EmrB-like"/>
</dbReference>
<name>F2LIL1_BURGS</name>
<evidence type="ECO:0000313" key="11">
    <source>
        <dbReference type="Proteomes" id="UP000008316"/>
    </source>
</evidence>